<organism evidence="2 3">
    <name type="scientific">Bacillus mycoides</name>
    <dbReference type="NCBI Taxonomy" id="1405"/>
    <lineage>
        <taxon>Bacteria</taxon>
        <taxon>Bacillati</taxon>
        <taxon>Bacillota</taxon>
        <taxon>Bacilli</taxon>
        <taxon>Bacillales</taxon>
        <taxon>Bacillaceae</taxon>
        <taxon>Bacillus</taxon>
        <taxon>Bacillus cereus group</taxon>
    </lineage>
</organism>
<dbReference type="InterPro" id="IPR001173">
    <property type="entry name" value="Glyco_trans_2-like"/>
</dbReference>
<dbReference type="Gene3D" id="3.90.550.10">
    <property type="entry name" value="Spore Coat Polysaccharide Biosynthesis Protein SpsA, Chain A"/>
    <property type="match status" value="1"/>
</dbReference>
<keyword evidence="2" id="KW-0808">Transferase</keyword>
<dbReference type="EMBL" id="SZOD01000209">
    <property type="protein sequence ID" value="TKI85340.1"/>
    <property type="molecule type" value="Genomic_DNA"/>
</dbReference>
<dbReference type="Pfam" id="PF00535">
    <property type="entry name" value="Glycos_transf_2"/>
    <property type="match status" value="1"/>
</dbReference>
<dbReference type="CDD" id="cd00761">
    <property type="entry name" value="Glyco_tranf_GTA_type"/>
    <property type="match status" value="1"/>
</dbReference>
<dbReference type="PANTHER" id="PTHR43685">
    <property type="entry name" value="GLYCOSYLTRANSFERASE"/>
    <property type="match status" value="1"/>
</dbReference>
<comment type="caution">
    <text evidence="2">The sequence shown here is derived from an EMBL/GenBank/DDBJ whole genome shotgun (WGS) entry which is preliminary data.</text>
</comment>
<dbReference type="RefSeq" id="WP_137057539.1">
    <property type="nucleotide sequence ID" value="NZ_SZOD01000209.1"/>
</dbReference>
<evidence type="ECO:0000259" key="1">
    <source>
        <dbReference type="Pfam" id="PF00535"/>
    </source>
</evidence>
<sequence length="269" mass="31482">MNKKISLILPTLGEREEELKRLIDSLNKQVYKNFEVVFVTQDNHNELEKILEQSDFKYIQVRLNRKGLSFARNEGMKHIKGEIVTFSDDDCWYPKEALKIMNDACSEDREGLVCFQIYDPISQGYFKRYKETSIDTLEKKDIFKISSIEIAINLRVVNKKDVIFDEQFGLGARYRSGEENILLLDLVKKGFGISYKPRIVVYHKKSKLTGRNAISVKEFASKGPLFRRMFNLPIAFVILSMFFVKKFKRIESPFISYLQALKEAILYKK</sequence>
<proteinExistence type="predicted"/>
<dbReference type="InterPro" id="IPR029044">
    <property type="entry name" value="Nucleotide-diphossugar_trans"/>
</dbReference>
<dbReference type="SUPFAM" id="SSF53448">
    <property type="entry name" value="Nucleotide-diphospho-sugar transferases"/>
    <property type="match status" value="1"/>
</dbReference>
<dbReference type="Proteomes" id="UP000305524">
    <property type="component" value="Unassembled WGS sequence"/>
</dbReference>
<dbReference type="AlphaFoldDB" id="A0A4U3AE07"/>
<protein>
    <submittedName>
        <fullName evidence="2">Glycosyltransferase family 2 protein</fullName>
    </submittedName>
</protein>
<dbReference type="InterPro" id="IPR050834">
    <property type="entry name" value="Glycosyltransf_2"/>
</dbReference>
<dbReference type="GO" id="GO:0016740">
    <property type="term" value="F:transferase activity"/>
    <property type="evidence" value="ECO:0007669"/>
    <property type="project" value="UniProtKB-KW"/>
</dbReference>
<reference evidence="2 3" key="1">
    <citation type="journal article" date="2019" name="Environ. Microbiol.">
        <title>An active ?-lactamase is a part of an orchestrated cell wall stress resistance network of Bacillus subtilis and related rhizosphere species.</title>
        <authorList>
            <person name="Bucher T."/>
            <person name="Keren-Paz A."/>
            <person name="Hausser J."/>
            <person name="Olender T."/>
            <person name="Cytryn E."/>
            <person name="Kolodkin-Gal I."/>
        </authorList>
    </citation>
    <scope>NUCLEOTIDE SEQUENCE [LARGE SCALE GENOMIC DNA]</scope>
    <source>
        <strain evidence="2 3">I186</strain>
    </source>
</reference>
<feature type="domain" description="Glycosyltransferase 2-like" evidence="1">
    <location>
        <begin position="6"/>
        <end position="133"/>
    </location>
</feature>
<evidence type="ECO:0000313" key="2">
    <source>
        <dbReference type="EMBL" id="TKI85340.1"/>
    </source>
</evidence>
<name>A0A4U3AE07_BACMY</name>
<evidence type="ECO:0000313" key="3">
    <source>
        <dbReference type="Proteomes" id="UP000305524"/>
    </source>
</evidence>
<gene>
    <name evidence="2" type="ORF">FC701_10435</name>
</gene>
<dbReference type="PANTHER" id="PTHR43685:SF3">
    <property type="entry name" value="SLR2126 PROTEIN"/>
    <property type="match status" value="1"/>
</dbReference>
<accession>A0A4U3AE07</accession>